<keyword evidence="6 8" id="KW-0472">Membrane</keyword>
<evidence type="ECO:0000256" key="1">
    <source>
        <dbReference type="ARBA" id="ARBA00004401"/>
    </source>
</evidence>
<evidence type="ECO:0000256" key="7">
    <source>
        <dbReference type="ARBA" id="ARBA00023306"/>
    </source>
</evidence>
<protein>
    <recommendedName>
        <fullName evidence="8 9">Cell division protein FtsL</fullName>
    </recommendedName>
</protein>
<evidence type="ECO:0000256" key="5">
    <source>
        <dbReference type="ARBA" id="ARBA00022989"/>
    </source>
</evidence>
<dbReference type="Pfam" id="PF04999">
    <property type="entry name" value="FtsL"/>
    <property type="match status" value="1"/>
</dbReference>
<dbReference type="RefSeq" id="WP_105746690.1">
    <property type="nucleotide sequence ID" value="NZ_PVLQ01000007.1"/>
</dbReference>
<evidence type="ECO:0000256" key="2">
    <source>
        <dbReference type="ARBA" id="ARBA00022475"/>
    </source>
</evidence>
<dbReference type="NCBIfam" id="TIGR02209">
    <property type="entry name" value="ftsL_broad"/>
    <property type="match status" value="1"/>
</dbReference>
<dbReference type="AlphaFoldDB" id="A0A2S9K989"/>
<keyword evidence="4 8" id="KW-0812">Transmembrane</keyword>
<evidence type="ECO:0000256" key="6">
    <source>
        <dbReference type="ARBA" id="ARBA00023136"/>
    </source>
</evidence>
<dbReference type="EMBL" id="PVLQ01000007">
    <property type="protein sequence ID" value="PRD67026.1"/>
    <property type="molecule type" value="Genomic_DNA"/>
</dbReference>
<reference evidence="10 11" key="1">
    <citation type="submission" date="2018-03" db="EMBL/GenBank/DDBJ databases">
        <title>Comparative genomics illustrates the genes involved in a hyperalkaliphilic mechanisms of Serpentinomonas isolated from highly-alkaline calcium-rich serpentinized springs.</title>
        <authorList>
            <person name="Suzuki S."/>
            <person name="Ishii S."/>
            <person name="Walworth N."/>
            <person name="Bird L."/>
            <person name="Kuenen J.G."/>
            <person name="Nealson K.H."/>
        </authorList>
    </citation>
    <scope>NUCLEOTIDE SEQUENCE [LARGE SCALE GENOMIC DNA]</scope>
    <source>
        <strain evidence="10 11">P1</strain>
    </source>
</reference>
<dbReference type="InterPro" id="IPR011922">
    <property type="entry name" value="Cell_div_FtsL"/>
</dbReference>
<dbReference type="GO" id="GO:0032153">
    <property type="term" value="C:cell division site"/>
    <property type="evidence" value="ECO:0007669"/>
    <property type="project" value="UniProtKB-UniRule"/>
</dbReference>
<accession>A0A2S9K989</accession>
<comment type="caution">
    <text evidence="10">The sequence shown here is derived from an EMBL/GenBank/DDBJ whole genome shotgun (WGS) entry which is preliminary data.</text>
</comment>
<dbReference type="GO" id="GO:0005886">
    <property type="term" value="C:plasma membrane"/>
    <property type="evidence" value="ECO:0007669"/>
    <property type="project" value="UniProtKB-SubCell"/>
</dbReference>
<comment type="subunit">
    <text evidence="8">Part of a complex composed of FtsB, FtsL and FtsQ.</text>
</comment>
<dbReference type="HAMAP" id="MF_00910">
    <property type="entry name" value="FtsL"/>
    <property type="match status" value="1"/>
</dbReference>
<evidence type="ECO:0000256" key="9">
    <source>
        <dbReference type="NCBIfam" id="TIGR02209"/>
    </source>
</evidence>
<evidence type="ECO:0000313" key="10">
    <source>
        <dbReference type="EMBL" id="PRD67026.1"/>
    </source>
</evidence>
<evidence type="ECO:0000256" key="8">
    <source>
        <dbReference type="HAMAP-Rule" id="MF_00910"/>
    </source>
</evidence>
<keyword evidence="8" id="KW-0997">Cell inner membrane</keyword>
<evidence type="ECO:0000313" key="11">
    <source>
        <dbReference type="Proteomes" id="UP000238589"/>
    </source>
</evidence>
<keyword evidence="2 8" id="KW-1003">Cell membrane</keyword>
<evidence type="ECO:0000256" key="3">
    <source>
        <dbReference type="ARBA" id="ARBA00022618"/>
    </source>
</evidence>
<comment type="subcellular location">
    <subcellularLocation>
        <location evidence="8">Cell inner membrane</location>
        <topology evidence="8">Single-pass type II membrane protein</topology>
    </subcellularLocation>
    <subcellularLocation>
        <location evidence="1">Cell membrane</location>
        <topology evidence="1">Single-pass type II membrane protein</topology>
    </subcellularLocation>
    <text evidence="8">Localizes to the division septum where it forms a ring structure.</text>
</comment>
<gene>
    <name evidence="8 10" type="primary">ftsL</name>
    <name evidence="10" type="ORF">C6P64_00785</name>
</gene>
<dbReference type="OrthoDB" id="5298556at2"/>
<sequence>MTRVNLVLLLALLVSAFCLVNVRYESRRVYMALSKAQSQALRLDADHDQLLAQKRTLAAPVRVQQLAAGQLRMRPTNPAVTEYLQSGAKAPVKGQP</sequence>
<dbReference type="GO" id="GO:0043093">
    <property type="term" value="P:FtsZ-dependent cytokinesis"/>
    <property type="evidence" value="ECO:0007669"/>
    <property type="project" value="UniProtKB-UniRule"/>
</dbReference>
<name>A0A2S9K989_9BURK</name>
<keyword evidence="3 8" id="KW-0132">Cell division</keyword>
<keyword evidence="11" id="KW-1185">Reference proteome</keyword>
<organism evidence="10 11">
    <name type="scientific">Malikia granosa</name>
    <dbReference type="NCBI Taxonomy" id="263067"/>
    <lineage>
        <taxon>Bacteria</taxon>
        <taxon>Pseudomonadati</taxon>
        <taxon>Pseudomonadota</taxon>
        <taxon>Betaproteobacteria</taxon>
        <taxon>Burkholderiales</taxon>
        <taxon>Comamonadaceae</taxon>
        <taxon>Malikia</taxon>
    </lineage>
</organism>
<dbReference type="Proteomes" id="UP000238589">
    <property type="component" value="Unassembled WGS sequence"/>
</dbReference>
<keyword evidence="7 8" id="KW-0131">Cell cycle</keyword>
<comment type="similarity">
    <text evidence="8">Belongs to the FtsL family.</text>
</comment>
<proteinExistence type="inferred from homology"/>
<evidence type="ECO:0000256" key="4">
    <source>
        <dbReference type="ARBA" id="ARBA00022692"/>
    </source>
</evidence>
<comment type="function">
    <text evidence="8">Essential cell division protein. May link together the upstream cell division proteins, which are predominantly cytoplasmic, with the downstream cell division proteins, which are predominantly periplasmic.</text>
</comment>
<keyword evidence="5 8" id="KW-1133">Transmembrane helix</keyword>